<gene>
    <name evidence="2" type="ORF">Srubr_37380</name>
</gene>
<dbReference type="InterPro" id="IPR010982">
    <property type="entry name" value="Lambda_DNA-bd_dom_sf"/>
</dbReference>
<proteinExistence type="predicted"/>
<organism evidence="2 3">
    <name type="scientific">Streptomyces rubradiris</name>
    <name type="common">Streptomyces achromogenes subsp. rubradiris</name>
    <dbReference type="NCBI Taxonomy" id="285531"/>
    <lineage>
        <taxon>Bacteria</taxon>
        <taxon>Bacillati</taxon>
        <taxon>Actinomycetota</taxon>
        <taxon>Actinomycetes</taxon>
        <taxon>Kitasatosporales</taxon>
        <taxon>Streptomycetaceae</taxon>
        <taxon>Streptomyces</taxon>
    </lineage>
</organism>
<dbReference type="Gene3D" id="1.10.260.40">
    <property type="entry name" value="lambda repressor-like DNA-binding domains"/>
    <property type="match status" value="1"/>
</dbReference>
<evidence type="ECO:0000259" key="1">
    <source>
        <dbReference type="PROSITE" id="PS50943"/>
    </source>
</evidence>
<evidence type="ECO:0000313" key="2">
    <source>
        <dbReference type="EMBL" id="GHI53892.1"/>
    </source>
</evidence>
<accession>A0ABQ3RDF7</accession>
<name>A0ABQ3RDF7_STRRR</name>
<evidence type="ECO:0000313" key="3">
    <source>
        <dbReference type="Proteomes" id="UP000646738"/>
    </source>
</evidence>
<keyword evidence="3" id="KW-1185">Reference proteome</keyword>
<feature type="domain" description="HTH cro/C1-type" evidence="1">
    <location>
        <begin position="39"/>
        <end position="85"/>
    </location>
</feature>
<dbReference type="Pfam" id="PF01381">
    <property type="entry name" value="HTH_3"/>
    <property type="match status" value="1"/>
</dbReference>
<dbReference type="EMBL" id="BNEA01000015">
    <property type="protein sequence ID" value="GHI53892.1"/>
    <property type="molecule type" value="Genomic_DNA"/>
</dbReference>
<dbReference type="SUPFAM" id="SSF47413">
    <property type="entry name" value="lambda repressor-like DNA-binding domains"/>
    <property type="match status" value="1"/>
</dbReference>
<dbReference type="InterPro" id="IPR001387">
    <property type="entry name" value="Cro/C1-type_HTH"/>
</dbReference>
<dbReference type="PROSITE" id="PS50943">
    <property type="entry name" value="HTH_CROC1"/>
    <property type="match status" value="1"/>
</dbReference>
<dbReference type="SMART" id="SM00530">
    <property type="entry name" value="HTH_XRE"/>
    <property type="match status" value="1"/>
</dbReference>
<dbReference type="Proteomes" id="UP000646738">
    <property type="component" value="Unassembled WGS sequence"/>
</dbReference>
<comment type="caution">
    <text evidence="2">The sequence shown here is derived from an EMBL/GenBank/DDBJ whole genome shotgun (WGS) entry which is preliminary data.</text>
</comment>
<sequence>MSETVRGAGMDVPLEAGRVKVRLNALFAGVENPETGRPYTVAEVAGATGISESAIRQLRQGSKQNPTLKTVELLAAHFGVQKDYFSKEMSGADVDRVVAGLKLLDVLEKAGVQDVFARAGELSADSMRMVAAVINSARKAEGLDAD</sequence>
<dbReference type="CDD" id="cd00093">
    <property type="entry name" value="HTH_XRE"/>
    <property type="match status" value="1"/>
</dbReference>
<reference evidence="3" key="1">
    <citation type="submission" date="2023-07" db="EMBL/GenBank/DDBJ databases">
        <title>Whole genome shotgun sequence of Streptomyces achromogenes subsp. rubradiris NBRC 14000.</title>
        <authorList>
            <person name="Komaki H."/>
            <person name="Tamura T."/>
        </authorList>
    </citation>
    <scope>NUCLEOTIDE SEQUENCE [LARGE SCALE GENOMIC DNA]</scope>
    <source>
        <strain evidence="3">NBRC 14000</strain>
    </source>
</reference>
<protein>
    <recommendedName>
        <fullName evidence="1">HTH cro/C1-type domain-containing protein</fullName>
    </recommendedName>
</protein>